<dbReference type="RefSeq" id="WP_011521162.1">
    <property type="nucleotide sequence ID" value="NC_008009.1"/>
</dbReference>
<keyword evidence="1" id="KW-0732">Signal</keyword>
<organism evidence="2 3">
    <name type="scientific">Koribacter versatilis (strain Ellin345)</name>
    <dbReference type="NCBI Taxonomy" id="204669"/>
    <lineage>
        <taxon>Bacteria</taxon>
        <taxon>Pseudomonadati</taxon>
        <taxon>Acidobacteriota</taxon>
        <taxon>Terriglobia</taxon>
        <taxon>Terriglobales</taxon>
        <taxon>Candidatus Korobacteraceae</taxon>
        <taxon>Candidatus Korobacter</taxon>
    </lineage>
</organism>
<dbReference type="OrthoDB" id="129069at2"/>
<sequence length="268" mass="29136">MTRLLSAFFLLITAALAQVGPIQDNSFLAEEAYNQEPGVVQHISTFTHQSDGTWAYTFTQEWPVPDHWRNQLSYTSSALGASGNAGMGWGDTLINYRYQLIGSGETRVAFAPRASLILPSGSSYWSRGFGGTGAQFALPLSVVLTKNVVSHWDLGVSIIPHATDAAGDHGTLRPWYAAHSFVWLVKPRFNALVETAYFNNETVVSARRTSHSGQLFVSPGVRWAYNLSHGLQIVPGVGVPIGAGPSSGQAGVLLYLSFEHPLWKESEK</sequence>
<dbReference type="eggNOG" id="COG4313">
    <property type="taxonomic scope" value="Bacteria"/>
</dbReference>
<dbReference type="HOGENOM" id="CLU_1011054_0_0_0"/>
<proteinExistence type="predicted"/>
<evidence type="ECO:0000256" key="1">
    <source>
        <dbReference type="SAM" id="SignalP"/>
    </source>
</evidence>
<gene>
    <name evidence="2" type="ordered locus">Acid345_0355</name>
</gene>
<reference evidence="2 3" key="1">
    <citation type="journal article" date="2009" name="Appl. Environ. Microbiol.">
        <title>Three genomes from the phylum Acidobacteria provide insight into the lifestyles of these microorganisms in soils.</title>
        <authorList>
            <person name="Ward N.L."/>
            <person name="Challacombe J.F."/>
            <person name="Janssen P.H."/>
            <person name="Henrissat B."/>
            <person name="Coutinho P.M."/>
            <person name="Wu M."/>
            <person name="Xie G."/>
            <person name="Haft D.H."/>
            <person name="Sait M."/>
            <person name="Badger J."/>
            <person name="Barabote R.D."/>
            <person name="Bradley B."/>
            <person name="Brettin T.S."/>
            <person name="Brinkac L.M."/>
            <person name="Bruce D."/>
            <person name="Creasy T."/>
            <person name="Daugherty S.C."/>
            <person name="Davidsen T.M."/>
            <person name="DeBoy R.T."/>
            <person name="Detter J.C."/>
            <person name="Dodson R.J."/>
            <person name="Durkin A.S."/>
            <person name="Ganapathy A."/>
            <person name="Gwinn-Giglio M."/>
            <person name="Han C.S."/>
            <person name="Khouri H."/>
            <person name="Kiss H."/>
            <person name="Kothari S.P."/>
            <person name="Madupu R."/>
            <person name="Nelson K.E."/>
            <person name="Nelson W.C."/>
            <person name="Paulsen I."/>
            <person name="Penn K."/>
            <person name="Ren Q."/>
            <person name="Rosovitz M.J."/>
            <person name="Selengut J.D."/>
            <person name="Shrivastava S."/>
            <person name="Sullivan S.A."/>
            <person name="Tapia R."/>
            <person name="Thompson L.S."/>
            <person name="Watkins K.L."/>
            <person name="Yang Q."/>
            <person name="Yu C."/>
            <person name="Zafar N."/>
            <person name="Zhou L."/>
            <person name="Kuske C.R."/>
        </authorList>
    </citation>
    <scope>NUCLEOTIDE SEQUENCE [LARGE SCALE GENOMIC DNA]</scope>
    <source>
        <strain evidence="2 3">Ellin345</strain>
    </source>
</reference>
<dbReference type="KEGG" id="aba:Acid345_0355"/>
<dbReference type="EMBL" id="CP000360">
    <property type="protein sequence ID" value="ABF39360.1"/>
    <property type="molecule type" value="Genomic_DNA"/>
</dbReference>
<evidence type="ECO:0008006" key="4">
    <source>
        <dbReference type="Google" id="ProtNLM"/>
    </source>
</evidence>
<feature type="chain" id="PRO_5004191816" description="Transporter" evidence="1">
    <location>
        <begin position="18"/>
        <end position="268"/>
    </location>
</feature>
<accession>Q1IUU0</accession>
<feature type="signal peptide" evidence="1">
    <location>
        <begin position="1"/>
        <end position="17"/>
    </location>
</feature>
<dbReference type="EnsemblBacteria" id="ABF39360">
    <property type="protein sequence ID" value="ABF39360"/>
    <property type="gene ID" value="Acid345_0355"/>
</dbReference>
<dbReference type="AlphaFoldDB" id="Q1IUU0"/>
<evidence type="ECO:0000313" key="3">
    <source>
        <dbReference type="Proteomes" id="UP000002432"/>
    </source>
</evidence>
<dbReference type="Proteomes" id="UP000002432">
    <property type="component" value="Chromosome"/>
</dbReference>
<dbReference type="TCDB" id="9.B.170.1.7">
    <property type="family name" value="the duf3187 putative porin (duf3187) family"/>
</dbReference>
<name>Q1IUU0_KORVE</name>
<evidence type="ECO:0000313" key="2">
    <source>
        <dbReference type="EMBL" id="ABF39360.1"/>
    </source>
</evidence>
<protein>
    <recommendedName>
        <fullName evidence="4">Transporter</fullName>
    </recommendedName>
</protein>
<keyword evidence="3" id="KW-1185">Reference proteome</keyword>